<dbReference type="Proteomes" id="UP001608902">
    <property type="component" value="Unassembled WGS sequence"/>
</dbReference>
<evidence type="ECO:0000313" key="3">
    <source>
        <dbReference type="EMBL" id="MFH4984177.1"/>
    </source>
</evidence>
<dbReference type="EMBL" id="JBGFUD010015680">
    <property type="protein sequence ID" value="MFH4984177.1"/>
    <property type="molecule type" value="Genomic_DNA"/>
</dbReference>
<feature type="domain" description="Calponin-homology (CH)" evidence="2">
    <location>
        <begin position="24"/>
        <end position="132"/>
    </location>
</feature>
<reference evidence="3 4" key="1">
    <citation type="submission" date="2024-08" db="EMBL/GenBank/DDBJ databases">
        <title>Gnathostoma spinigerum genome.</title>
        <authorList>
            <person name="Gonzalez-Bertolin B."/>
            <person name="Monzon S."/>
            <person name="Zaballos A."/>
            <person name="Jimenez P."/>
            <person name="Dekumyoy P."/>
            <person name="Varona S."/>
            <person name="Cuesta I."/>
            <person name="Sumanam S."/>
            <person name="Adisakwattana P."/>
            <person name="Gasser R.B."/>
            <person name="Hernandez-Gonzalez A."/>
            <person name="Young N.D."/>
            <person name="Perteguer M.J."/>
        </authorList>
    </citation>
    <scope>NUCLEOTIDE SEQUENCE [LARGE SCALE GENOMIC DNA]</scope>
    <source>
        <strain evidence="3">AL3</strain>
        <tissue evidence="3">Liver</tissue>
    </source>
</reference>
<dbReference type="InterPro" id="IPR003096">
    <property type="entry name" value="SM22_calponin"/>
</dbReference>
<dbReference type="Pfam" id="PF00402">
    <property type="entry name" value="Calponin"/>
    <property type="match status" value="1"/>
</dbReference>
<evidence type="ECO:0000256" key="1">
    <source>
        <dbReference type="ARBA" id="ARBA00009631"/>
    </source>
</evidence>
<dbReference type="PROSITE" id="PS50021">
    <property type="entry name" value="CH"/>
    <property type="match status" value="1"/>
</dbReference>
<dbReference type="InterPro" id="IPR000557">
    <property type="entry name" value="Calponin_repeat"/>
</dbReference>
<comment type="similarity">
    <text evidence="1">Belongs to the calponin family.</text>
</comment>
<dbReference type="FunFam" id="1.10.418.10:FF:000075">
    <property type="entry name" value="Transgelin"/>
    <property type="match status" value="1"/>
</dbReference>
<gene>
    <name evidence="3" type="ORF">AB6A40_010886</name>
</gene>
<dbReference type="Pfam" id="PF00307">
    <property type="entry name" value="CH"/>
    <property type="match status" value="1"/>
</dbReference>
<comment type="caution">
    <text evidence="3">The sequence shown here is derived from an EMBL/GenBank/DDBJ whole genome shotgun (WGS) entry which is preliminary data.</text>
</comment>
<evidence type="ECO:0000313" key="4">
    <source>
        <dbReference type="Proteomes" id="UP001608902"/>
    </source>
</evidence>
<proteinExistence type="inferred from homology"/>
<dbReference type="PANTHER" id="PTHR47385:SF14">
    <property type="entry name" value="TRANSGELIN"/>
    <property type="match status" value="1"/>
</dbReference>
<dbReference type="PRINTS" id="PR00888">
    <property type="entry name" value="SM22CALPONIN"/>
</dbReference>
<evidence type="ECO:0000259" key="2">
    <source>
        <dbReference type="PROSITE" id="PS50021"/>
    </source>
</evidence>
<dbReference type="PANTHER" id="PTHR47385">
    <property type="entry name" value="CALPONIN"/>
    <property type="match status" value="1"/>
</dbReference>
<name>A0ABD6EYL2_9BILA</name>
<feature type="non-terminal residue" evidence="3">
    <location>
        <position position="181"/>
    </location>
</feature>
<dbReference type="InterPro" id="IPR001715">
    <property type="entry name" value="CH_dom"/>
</dbReference>
<organism evidence="3 4">
    <name type="scientific">Gnathostoma spinigerum</name>
    <dbReference type="NCBI Taxonomy" id="75299"/>
    <lineage>
        <taxon>Eukaryota</taxon>
        <taxon>Metazoa</taxon>
        <taxon>Ecdysozoa</taxon>
        <taxon>Nematoda</taxon>
        <taxon>Chromadorea</taxon>
        <taxon>Rhabditida</taxon>
        <taxon>Spirurina</taxon>
        <taxon>Gnathostomatomorpha</taxon>
        <taxon>Gnathostomatoidea</taxon>
        <taxon>Gnathostomatidae</taxon>
        <taxon>Gnathostoma</taxon>
    </lineage>
</organism>
<dbReference type="InterPro" id="IPR036872">
    <property type="entry name" value="CH_dom_sf"/>
</dbReference>
<protein>
    <recommendedName>
        <fullName evidence="2">Calponin-homology (CH) domain-containing protein</fullName>
    </recommendedName>
</protein>
<keyword evidence="4" id="KW-1185">Reference proteome</keyword>
<dbReference type="Gene3D" id="1.10.418.10">
    <property type="entry name" value="Calponin-like domain"/>
    <property type="match status" value="1"/>
</dbReference>
<dbReference type="AlphaFoldDB" id="A0ABD6EYL2"/>
<dbReference type="SMART" id="SM00033">
    <property type="entry name" value="CH"/>
    <property type="match status" value="1"/>
</dbReference>
<dbReference type="SUPFAM" id="SSF47576">
    <property type="entry name" value="Calponin-homology domain, CH-domain"/>
    <property type="match status" value="1"/>
</dbReference>
<sequence length="181" mass="19533">MASRAAKSGFARDAQQRVQSKFDPKLAAEILTWISSTSGKTFDTSGDMENFCNVLKDGTVLCALANALQPGSIKKVNTSAMAFKQMENVSFFLAFAEKHISKTELFQTVDLFEAQDPNAVLVCLASLARKADKLFGKKGLGPKEAEGEKREWTAEQLRAGDSVIGLQMGTNKCATASGINM</sequence>
<dbReference type="InterPro" id="IPR050606">
    <property type="entry name" value="Calponin-like"/>
</dbReference>
<accession>A0ABD6EYL2</accession>